<accession>A0A1W1I0N8</accession>
<name>A0A1W1I0N8_9BACT</name>
<proteinExistence type="predicted"/>
<dbReference type="Proteomes" id="UP000192042">
    <property type="component" value="Chromosome I"/>
</dbReference>
<evidence type="ECO:0000313" key="3">
    <source>
        <dbReference type="Proteomes" id="UP000192042"/>
    </source>
</evidence>
<feature type="compositionally biased region" description="Basic and acidic residues" evidence="1">
    <location>
        <begin position="56"/>
        <end position="65"/>
    </location>
</feature>
<reference evidence="2 3" key="1">
    <citation type="submission" date="2017-03" db="EMBL/GenBank/DDBJ databases">
        <authorList>
            <person name="Afonso C.L."/>
            <person name="Miller P.J."/>
            <person name="Scott M.A."/>
            <person name="Spackman E."/>
            <person name="Goraichik I."/>
            <person name="Dimitrov K.M."/>
            <person name="Suarez D.L."/>
            <person name="Swayne D.E."/>
        </authorList>
    </citation>
    <scope>NUCLEOTIDE SEQUENCE [LARGE SCALE GENOMIC DNA]</scope>
    <source>
        <strain evidence="2">Genome sequencing of Nitrospira japonica strain NJ11</strain>
    </source>
</reference>
<gene>
    <name evidence="2" type="ORF">NSJP_0396</name>
</gene>
<evidence type="ECO:0000313" key="2">
    <source>
        <dbReference type="EMBL" id="SLM46568.1"/>
    </source>
</evidence>
<dbReference type="KEGG" id="nja:NSJP_0396"/>
<protein>
    <submittedName>
        <fullName evidence="2">Uncharacterized protein</fullName>
    </submittedName>
</protein>
<sequence>MQRLSIQLPAPLKAKLDAEKKRDTSGAELIRHVRTTTAEWSRSTAAWSVGEPSGCNRREEGEPSS</sequence>
<dbReference type="EMBL" id="LT828648">
    <property type="protein sequence ID" value="SLM46568.1"/>
    <property type="molecule type" value="Genomic_DNA"/>
</dbReference>
<feature type="region of interest" description="Disordered" evidence="1">
    <location>
        <begin position="42"/>
        <end position="65"/>
    </location>
</feature>
<evidence type="ECO:0000256" key="1">
    <source>
        <dbReference type="SAM" id="MobiDB-lite"/>
    </source>
</evidence>
<keyword evidence="3" id="KW-1185">Reference proteome</keyword>
<organism evidence="2 3">
    <name type="scientific">Nitrospira japonica</name>
    <dbReference type="NCBI Taxonomy" id="1325564"/>
    <lineage>
        <taxon>Bacteria</taxon>
        <taxon>Pseudomonadati</taxon>
        <taxon>Nitrospirota</taxon>
        <taxon>Nitrospiria</taxon>
        <taxon>Nitrospirales</taxon>
        <taxon>Nitrospiraceae</taxon>
        <taxon>Nitrospira</taxon>
    </lineage>
</organism>
<dbReference type="AlphaFoldDB" id="A0A1W1I0N8"/>